<organism evidence="1 2">
    <name type="scientific">Thermogemmata fonticola</name>
    <dbReference type="NCBI Taxonomy" id="2755323"/>
    <lineage>
        <taxon>Bacteria</taxon>
        <taxon>Pseudomonadati</taxon>
        <taxon>Planctomycetota</taxon>
        <taxon>Planctomycetia</taxon>
        <taxon>Gemmatales</taxon>
        <taxon>Gemmataceae</taxon>
        <taxon>Thermogemmata</taxon>
    </lineage>
</organism>
<evidence type="ECO:0000313" key="1">
    <source>
        <dbReference type="EMBL" id="MBA2224778.1"/>
    </source>
</evidence>
<name>A0A7V9AA80_9BACT</name>
<dbReference type="Proteomes" id="UP000542342">
    <property type="component" value="Unassembled WGS sequence"/>
</dbReference>
<sequence length="546" mass="60532">MLVVALLLPSGLWGQNPPAARTESIPTVQLRLRSLTELLNKAEYAAGLVDQAETFRAVKALIFLARLQGKGVEGIHPDRPFGLYAHVKPDLVTSSFVIMIPCADRDSLLNLLKGQLGCTVENQRENRYKLALPPEFPLMAVGIDHLYLRFERDYLYVGRFAEDLEDTRLIPAKTYFASDDDGTVLSLQVRLDQISVDVKKFLLAQLEMFLEQGMRDNPPEDDVGKRLAPWLKNHFMNLAQTVSLDAEEVSLRVYIDEKKGELASELRLTPKRGTLLAENLRAFAERKSLPAGIVQSAPQAAMRGGVHVGLTPLARREFAHLVQDIAAEAIKKATPDEREFVQGLFQAVLPTLKAAELDAAAVLLPADRQGHHKLLGALGVHQGKEIEKFLKSIAPILTTVELADFSFDRETLGDFRIHKVIVNGWPERADQLFGTTTLWLAVSDRCLAWSIEENGELLRSALKKAQGVSVPLVDVEVSAAALLPVLAPQLHPDEIKAIQREVFGDKDGRNQDRIRLRITAGDQFTLKVEAQGPAIRLLHTADVLRP</sequence>
<dbReference type="RefSeq" id="WP_194536200.1">
    <property type="nucleotide sequence ID" value="NZ_JACEFB010000001.1"/>
</dbReference>
<gene>
    <name evidence="1" type="ORF">H0921_01225</name>
</gene>
<keyword evidence="2" id="KW-1185">Reference proteome</keyword>
<protein>
    <submittedName>
        <fullName evidence="1">Uncharacterized protein</fullName>
    </submittedName>
</protein>
<evidence type="ECO:0000313" key="2">
    <source>
        <dbReference type="Proteomes" id="UP000542342"/>
    </source>
</evidence>
<accession>A0A7V9AA80</accession>
<proteinExistence type="predicted"/>
<dbReference type="AlphaFoldDB" id="A0A7V9AA80"/>
<dbReference type="EMBL" id="JACEFB010000001">
    <property type="protein sequence ID" value="MBA2224778.1"/>
    <property type="molecule type" value="Genomic_DNA"/>
</dbReference>
<reference evidence="1 2" key="1">
    <citation type="submission" date="2020-07" db="EMBL/GenBank/DDBJ databases">
        <title>Thermogemmata thermophila gen. nov., sp. nov., a novel moderate thermophilic planctomycete from a Kamchatka hot spring.</title>
        <authorList>
            <person name="Elcheninov A.G."/>
            <person name="Podosokorskaya O.A."/>
            <person name="Kovaleva O.L."/>
            <person name="Novikov A."/>
            <person name="Bonch-Osmolovskaya E.A."/>
            <person name="Toshchakov S.V."/>
            <person name="Kublanov I.V."/>
        </authorList>
    </citation>
    <scope>NUCLEOTIDE SEQUENCE [LARGE SCALE GENOMIC DNA]</scope>
    <source>
        <strain evidence="1 2">2918</strain>
    </source>
</reference>
<comment type="caution">
    <text evidence="1">The sequence shown here is derived from an EMBL/GenBank/DDBJ whole genome shotgun (WGS) entry which is preliminary data.</text>
</comment>